<dbReference type="HAMAP" id="MF_00258">
    <property type="entry name" value="Glu_racemase"/>
    <property type="match status" value="1"/>
</dbReference>
<dbReference type="InterPro" id="IPR001920">
    <property type="entry name" value="Asp/Glu_race"/>
</dbReference>
<evidence type="ECO:0000256" key="3">
    <source>
        <dbReference type="ARBA" id="ARBA00022960"/>
    </source>
</evidence>
<evidence type="ECO:0000313" key="8">
    <source>
        <dbReference type="EMBL" id="GLS84894.1"/>
    </source>
</evidence>
<dbReference type="PANTHER" id="PTHR21198:SF2">
    <property type="entry name" value="GLUTAMATE RACEMASE"/>
    <property type="match status" value="1"/>
</dbReference>
<keyword evidence="9" id="KW-1185">Reference proteome</keyword>
<dbReference type="Proteomes" id="UP001157439">
    <property type="component" value="Unassembled WGS sequence"/>
</dbReference>
<evidence type="ECO:0000256" key="7">
    <source>
        <dbReference type="HAMAP-Rule" id="MF_00258"/>
    </source>
</evidence>
<dbReference type="AlphaFoldDB" id="A0AA37TYF8"/>
<dbReference type="InterPro" id="IPR015942">
    <property type="entry name" value="Asp/Glu/hydantoin_racemase"/>
</dbReference>
<evidence type="ECO:0000256" key="5">
    <source>
        <dbReference type="ARBA" id="ARBA00023235"/>
    </source>
</evidence>
<comment type="similarity">
    <text evidence="7">Belongs to the aspartate/glutamate racemases family.</text>
</comment>
<dbReference type="GO" id="GO:0008360">
    <property type="term" value="P:regulation of cell shape"/>
    <property type="evidence" value="ECO:0007669"/>
    <property type="project" value="UniProtKB-KW"/>
</dbReference>
<protein>
    <recommendedName>
        <fullName evidence="2 7">Glutamate racemase</fullName>
        <ecNumber evidence="2 7">5.1.1.3</ecNumber>
    </recommendedName>
</protein>
<organism evidence="8 9">
    <name type="scientific">Paraferrimonas haliotis</name>
    <dbReference type="NCBI Taxonomy" id="2013866"/>
    <lineage>
        <taxon>Bacteria</taxon>
        <taxon>Pseudomonadati</taxon>
        <taxon>Pseudomonadota</taxon>
        <taxon>Gammaproteobacteria</taxon>
        <taxon>Alteromonadales</taxon>
        <taxon>Ferrimonadaceae</taxon>
        <taxon>Paraferrimonas</taxon>
    </lineage>
</organism>
<dbReference type="PROSITE" id="PS00923">
    <property type="entry name" value="ASP_GLU_RACEMASE_1"/>
    <property type="match status" value="1"/>
</dbReference>
<dbReference type="InterPro" id="IPR004391">
    <property type="entry name" value="Glu_race"/>
</dbReference>
<evidence type="ECO:0000256" key="6">
    <source>
        <dbReference type="ARBA" id="ARBA00023316"/>
    </source>
</evidence>
<dbReference type="Gene3D" id="3.40.50.1860">
    <property type="match status" value="2"/>
</dbReference>
<feature type="binding site" evidence="7">
    <location>
        <begin position="9"/>
        <end position="10"/>
    </location>
    <ligand>
        <name>substrate</name>
    </ligand>
</feature>
<evidence type="ECO:0000256" key="4">
    <source>
        <dbReference type="ARBA" id="ARBA00022984"/>
    </source>
</evidence>
<feature type="binding site" evidence="7">
    <location>
        <begin position="74"/>
        <end position="75"/>
    </location>
    <ligand>
        <name>substrate</name>
    </ligand>
</feature>
<evidence type="ECO:0000256" key="1">
    <source>
        <dbReference type="ARBA" id="ARBA00001602"/>
    </source>
</evidence>
<comment type="caution">
    <text evidence="8">The sequence shown here is derived from an EMBL/GenBank/DDBJ whole genome shotgun (WGS) entry which is preliminary data.</text>
</comment>
<feature type="binding site" evidence="7">
    <location>
        <begin position="184"/>
        <end position="185"/>
    </location>
    <ligand>
        <name>substrate</name>
    </ligand>
</feature>
<keyword evidence="5 7" id="KW-0413">Isomerase</keyword>
<gene>
    <name evidence="7 8" type="primary">murI</name>
    <name evidence="8" type="ORF">GCM10007894_28710</name>
</gene>
<feature type="active site" description="Proton donor/acceptor" evidence="7">
    <location>
        <position position="183"/>
    </location>
</feature>
<dbReference type="RefSeq" id="WP_158220746.1">
    <property type="nucleotide sequence ID" value="NZ_BSPO01000014.1"/>
</dbReference>
<evidence type="ECO:0000313" key="9">
    <source>
        <dbReference type="Proteomes" id="UP001157439"/>
    </source>
</evidence>
<comment type="function">
    <text evidence="7">Provides the (R)-glutamate required for cell wall biosynthesis.</text>
</comment>
<reference evidence="8 9" key="1">
    <citation type="journal article" date="2014" name="Int. J. Syst. Evol. Microbiol.">
        <title>Complete genome sequence of Corynebacterium casei LMG S-19264T (=DSM 44701T), isolated from a smear-ripened cheese.</title>
        <authorList>
            <consortium name="US DOE Joint Genome Institute (JGI-PGF)"/>
            <person name="Walter F."/>
            <person name="Albersmeier A."/>
            <person name="Kalinowski J."/>
            <person name="Ruckert C."/>
        </authorList>
    </citation>
    <scope>NUCLEOTIDE SEQUENCE [LARGE SCALE GENOMIC DNA]</scope>
    <source>
        <strain evidence="8 9">NBRC 112785</strain>
    </source>
</reference>
<dbReference type="Pfam" id="PF01177">
    <property type="entry name" value="Asp_Glu_race"/>
    <property type="match status" value="1"/>
</dbReference>
<dbReference type="InterPro" id="IPR033134">
    <property type="entry name" value="Asp/Glu_racemase_AS_2"/>
</dbReference>
<keyword evidence="4 7" id="KW-0573">Peptidoglycan synthesis</keyword>
<dbReference type="FunFam" id="3.40.50.1860:FF:000001">
    <property type="entry name" value="Glutamate racemase"/>
    <property type="match status" value="1"/>
</dbReference>
<proteinExistence type="inferred from homology"/>
<keyword evidence="3 7" id="KW-0133">Cell shape</keyword>
<comment type="catalytic activity">
    <reaction evidence="1 7">
        <text>L-glutamate = D-glutamate</text>
        <dbReference type="Rhea" id="RHEA:12813"/>
        <dbReference type="ChEBI" id="CHEBI:29985"/>
        <dbReference type="ChEBI" id="CHEBI:29986"/>
        <dbReference type="EC" id="5.1.1.3"/>
    </reaction>
</comment>
<dbReference type="EC" id="5.1.1.3" evidence="2 7"/>
<dbReference type="SUPFAM" id="SSF53681">
    <property type="entry name" value="Aspartate/glutamate racemase"/>
    <property type="match status" value="2"/>
</dbReference>
<dbReference type="NCBIfam" id="TIGR00067">
    <property type="entry name" value="glut_race"/>
    <property type="match status" value="1"/>
</dbReference>
<dbReference type="PANTHER" id="PTHR21198">
    <property type="entry name" value="GLUTAMATE RACEMASE"/>
    <property type="match status" value="1"/>
</dbReference>
<name>A0AA37TYF8_9GAMM</name>
<dbReference type="GO" id="GO:0008881">
    <property type="term" value="F:glutamate racemase activity"/>
    <property type="evidence" value="ECO:0007669"/>
    <property type="project" value="UniProtKB-UniRule"/>
</dbReference>
<dbReference type="InterPro" id="IPR018187">
    <property type="entry name" value="Asp/Glu_racemase_AS_1"/>
</dbReference>
<dbReference type="GO" id="GO:0009252">
    <property type="term" value="P:peptidoglycan biosynthetic process"/>
    <property type="evidence" value="ECO:0007669"/>
    <property type="project" value="UniProtKB-UniRule"/>
</dbReference>
<evidence type="ECO:0000256" key="2">
    <source>
        <dbReference type="ARBA" id="ARBA00013090"/>
    </source>
</evidence>
<accession>A0AA37TYF8</accession>
<dbReference type="GO" id="GO:0071555">
    <property type="term" value="P:cell wall organization"/>
    <property type="evidence" value="ECO:0007669"/>
    <property type="project" value="UniProtKB-KW"/>
</dbReference>
<sequence>MSSPLLVFDSGVGGLSILAEIQQQIPNIDVHYVFDNARLPYGALDDNELISGCVELICKQAKAVGAGMIVVACNTASTLVLPHLRKRLQRPVVGVVPAIKPAAKVSRNNSIAVLATPATIRRDYTLQLIQDHADQAQVSLYASTLLVELAERKLSGDAISLNRLRHALTDVMGSDADTIVLGCTHFPILSNEIRQVIGNDIELIDSGTAIAKRVSHLMGLSTSPVVTSTNCLSAACTDKSLLSDGLIRSIQRFGFESVDAV</sequence>
<comment type="pathway">
    <text evidence="7">Cell wall biogenesis; peptidoglycan biosynthesis.</text>
</comment>
<keyword evidence="6 7" id="KW-0961">Cell wall biogenesis/degradation</keyword>
<feature type="active site" description="Proton donor/acceptor" evidence="7">
    <location>
        <position position="73"/>
    </location>
</feature>
<dbReference type="PROSITE" id="PS00924">
    <property type="entry name" value="ASP_GLU_RACEMASE_2"/>
    <property type="match status" value="1"/>
</dbReference>
<dbReference type="EMBL" id="BSPO01000014">
    <property type="protein sequence ID" value="GLS84894.1"/>
    <property type="molecule type" value="Genomic_DNA"/>
</dbReference>
<feature type="binding site" evidence="7">
    <location>
        <begin position="41"/>
        <end position="42"/>
    </location>
    <ligand>
        <name>substrate</name>
    </ligand>
</feature>